<dbReference type="PANTHER" id="PTHR30408:SF12">
    <property type="entry name" value="TYPE I RESTRICTION ENZYME MJAVIII SPECIFICITY SUBUNIT"/>
    <property type="match status" value="1"/>
</dbReference>
<evidence type="ECO:0000313" key="4">
    <source>
        <dbReference type="Proteomes" id="UP000199352"/>
    </source>
</evidence>
<evidence type="ECO:0008006" key="5">
    <source>
        <dbReference type="Google" id="ProtNLM"/>
    </source>
</evidence>
<dbReference type="InterPro" id="IPR044946">
    <property type="entry name" value="Restrct_endonuc_typeI_TRD_sf"/>
</dbReference>
<accession>A0A1H9RU05</accession>
<gene>
    <name evidence="3" type="ORF">SAMN05216188_11549</name>
</gene>
<reference evidence="4" key="1">
    <citation type="submission" date="2016-10" db="EMBL/GenBank/DDBJ databases">
        <authorList>
            <person name="Varghese N."/>
            <person name="Submissions S."/>
        </authorList>
    </citation>
    <scope>NUCLEOTIDE SEQUENCE [LARGE SCALE GENOMIC DNA]</scope>
    <source>
        <strain evidence="4">CGMCC 4.3525</strain>
    </source>
</reference>
<dbReference type="Gene3D" id="3.90.220.20">
    <property type="entry name" value="DNA methylase specificity domains"/>
    <property type="match status" value="2"/>
</dbReference>
<evidence type="ECO:0000256" key="1">
    <source>
        <dbReference type="ARBA" id="ARBA00022747"/>
    </source>
</evidence>
<dbReference type="SUPFAM" id="SSF116734">
    <property type="entry name" value="DNA methylase specificity domain"/>
    <property type="match status" value="2"/>
</dbReference>
<proteinExistence type="predicted"/>
<name>A0A1H9RU05_9PSEU</name>
<organism evidence="3 4">
    <name type="scientific">Lentzea xinjiangensis</name>
    <dbReference type="NCBI Taxonomy" id="402600"/>
    <lineage>
        <taxon>Bacteria</taxon>
        <taxon>Bacillati</taxon>
        <taxon>Actinomycetota</taxon>
        <taxon>Actinomycetes</taxon>
        <taxon>Pseudonocardiales</taxon>
        <taxon>Pseudonocardiaceae</taxon>
        <taxon>Lentzea</taxon>
    </lineage>
</organism>
<dbReference type="PANTHER" id="PTHR30408">
    <property type="entry name" value="TYPE-1 RESTRICTION ENZYME ECOKI SPECIFICITY PROTEIN"/>
    <property type="match status" value="1"/>
</dbReference>
<dbReference type="OrthoDB" id="9798929at2"/>
<dbReference type="GO" id="GO:0003677">
    <property type="term" value="F:DNA binding"/>
    <property type="evidence" value="ECO:0007669"/>
    <property type="project" value="UniProtKB-KW"/>
</dbReference>
<sequence>MKTPMKLNATTVQSKSIQIYDRLDANFYSNASVGASEQIEHLSKRGVKMTTIGAMGSVSMPARTALARAESLEDSLPYLRPYDVFDYIPTAADHVSVPRNKKIDSFRIKTGSILQTRSGRNLGPCTLADDVLAQFALSDDMIRIHVEEERDRLVLLAFLKTSLGQALIRRGRSGSVIDHLTVSDVEAVPVPVFPVEVSDAIGSIVGDSVLLRQQGRTALKAALKEVENLYPISECTTWTHWSMQAQVCEDRLDAGYYHPMVRNGKQQLLKAGGVSLGTLATAALPVRYKRYYVEEVYGRPIVSGRQLLQPEPINLRYVSDRSFKNTDDYEIRSGYTVFGAVGRSEGRQAWPALVTADRERWLASNDVMRLVPNSDVRPGALWLAVATPQVQSQIKALSFGSVVDHMNPWDVESVIVPVFNDSLAARVEQAWDDLAQSTILIQNATSELEKEIQRLGG</sequence>
<dbReference type="RefSeq" id="WP_143116268.1">
    <property type="nucleotide sequence ID" value="NZ_FOFR01000015.1"/>
</dbReference>
<protein>
    <recommendedName>
        <fullName evidence="5">Type I restriction enzyme, S subunit</fullName>
    </recommendedName>
</protein>
<dbReference type="AlphaFoldDB" id="A0A1H9RU05"/>
<dbReference type="EMBL" id="FOFR01000015">
    <property type="protein sequence ID" value="SER76028.1"/>
    <property type="molecule type" value="Genomic_DNA"/>
</dbReference>
<dbReference type="STRING" id="402600.SAMN05216188_11549"/>
<keyword evidence="2" id="KW-0238">DNA-binding</keyword>
<dbReference type="Proteomes" id="UP000199352">
    <property type="component" value="Unassembled WGS sequence"/>
</dbReference>
<keyword evidence="4" id="KW-1185">Reference proteome</keyword>
<dbReference type="InterPro" id="IPR052021">
    <property type="entry name" value="Type-I_RS_S_subunit"/>
</dbReference>
<evidence type="ECO:0000256" key="2">
    <source>
        <dbReference type="ARBA" id="ARBA00023125"/>
    </source>
</evidence>
<dbReference type="GO" id="GO:0009307">
    <property type="term" value="P:DNA restriction-modification system"/>
    <property type="evidence" value="ECO:0007669"/>
    <property type="project" value="UniProtKB-KW"/>
</dbReference>
<keyword evidence="1" id="KW-0680">Restriction system</keyword>
<evidence type="ECO:0000313" key="3">
    <source>
        <dbReference type="EMBL" id="SER76028.1"/>
    </source>
</evidence>